<organism evidence="1 2">
    <name type="scientific">Dentiscutata erythropus</name>
    <dbReference type="NCBI Taxonomy" id="1348616"/>
    <lineage>
        <taxon>Eukaryota</taxon>
        <taxon>Fungi</taxon>
        <taxon>Fungi incertae sedis</taxon>
        <taxon>Mucoromycota</taxon>
        <taxon>Glomeromycotina</taxon>
        <taxon>Glomeromycetes</taxon>
        <taxon>Diversisporales</taxon>
        <taxon>Gigasporaceae</taxon>
        <taxon>Dentiscutata</taxon>
    </lineage>
</organism>
<proteinExistence type="predicted"/>
<dbReference type="EMBL" id="CAJVPY010064057">
    <property type="protein sequence ID" value="CAG8823893.1"/>
    <property type="molecule type" value="Genomic_DNA"/>
</dbReference>
<dbReference type="Proteomes" id="UP000789405">
    <property type="component" value="Unassembled WGS sequence"/>
</dbReference>
<name>A0A9N9KD29_9GLOM</name>
<dbReference type="Gene3D" id="3.50.50.60">
    <property type="entry name" value="FAD/NAD(P)-binding domain"/>
    <property type="match status" value="1"/>
</dbReference>
<accession>A0A9N9KD29</accession>
<reference evidence="1" key="1">
    <citation type="submission" date="2021-06" db="EMBL/GenBank/DDBJ databases">
        <authorList>
            <person name="Kallberg Y."/>
            <person name="Tangrot J."/>
            <person name="Rosling A."/>
        </authorList>
    </citation>
    <scope>NUCLEOTIDE SEQUENCE</scope>
    <source>
        <strain evidence="1">MA453B</strain>
    </source>
</reference>
<comment type="caution">
    <text evidence="1">The sequence shown here is derived from an EMBL/GenBank/DDBJ whole genome shotgun (WGS) entry which is preliminary data.</text>
</comment>
<evidence type="ECO:0000313" key="2">
    <source>
        <dbReference type="Proteomes" id="UP000789405"/>
    </source>
</evidence>
<dbReference type="AlphaFoldDB" id="A0A9N9KD29"/>
<feature type="non-terminal residue" evidence="1">
    <location>
        <position position="1"/>
    </location>
</feature>
<keyword evidence="2" id="KW-1185">Reference proteome</keyword>
<dbReference type="InterPro" id="IPR036188">
    <property type="entry name" value="FAD/NAD-bd_sf"/>
</dbReference>
<evidence type="ECO:0000313" key="1">
    <source>
        <dbReference type="EMBL" id="CAG8823893.1"/>
    </source>
</evidence>
<dbReference type="OrthoDB" id="498204at2759"/>
<protein>
    <submittedName>
        <fullName evidence="1">553_t:CDS:1</fullName>
    </submittedName>
</protein>
<sequence>PKLSGPGEPFKDFVIKEEIECGFDGFINLVGIESPGLPSSLAIAEMVDNILKDR</sequence>
<gene>
    <name evidence="1" type="ORF">DERYTH_LOCUS27588</name>
</gene>